<feature type="region of interest" description="Disordered" evidence="1">
    <location>
        <begin position="400"/>
        <end position="683"/>
    </location>
</feature>
<dbReference type="HOGENOM" id="CLU_017360_0_0_1"/>
<evidence type="ECO:0000313" key="2">
    <source>
        <dbReference type="EMBL" id="KIW65840.1"/>
    </source>
</evidence>
<feature type="compositionally biased region" description="Polar residues" evidence="1">
    <location>
        <begin position="623"/>
        <end position="634"/>
    </location>
</feature>
<proteinExistence type="predicted"/>
<feature type="compositionally biased region" description="Polar residues" evidence="1">
    <location>
        <begin position="301"/>
        <end position="313"/>
    </location>
</feature>
<dbReference type="EMBL" id="KN846960">
    <property type="protein sequence ID" value="KIW65840.1"/>
    <property type="molecule type" value="Genomic_DNA"/>
</dbReference>
<reference evidence="2 3" key="1">
    <citation type="submission" date="2015-01" db="EMBL/GenBank/DDBJ databases">
        <title>The Genome Sequence of Capronia semiimmersa CBS27337.</title>
        <authorList>
            <consortium name="The Broad Institute Genomics Platform"/>
            <person name="Cuomo C."/>
            <person name="de Hoog S."/>
            <person name="Gorbushina A."/>
            <person name="Stielow B."/>
            <person name="Teixiera M."/>
            <person name="Abouelleil A."/>
            <person name="Chapman S.B."/>
            <person name="Priest M."/>
            <person name="Young S.K."/>
            <person name="Wortman J."/>
            <person name="Nusbaum C."/>
            <person name="Birren B."/>
        </authorList>
    </citation>
    <scope>NUCLEOTIDE SEQUENCE [LARGE SCALE GENOMIC DNA]</scope>
    <source>
        <strain evidence="2 3">CBS 27337</strain>
    </source>
</reference>
<dbReference type="STRING" id="5601.A0A0D2FGC4"/>
<dbReference type="Proteomes" id="UP000054266">
    <property type="component" value="Unassembled WGS sequence"/>
</dbReference>
<gene>
    <name evidence="2" type="ORF">PV04_08061</name>
</gene>
<evidence type="ECO:0000313" key="3">
    <source>
        <dbReference type="Proteomes" id="UP000054266"/>
    </source>
</evidence>
<keyword evidence="3" id="KW-1185">Reference proteome</keyword>
<sequence length="683" mass="75299">MGDGRGNASSLLKNLVHLCAVEENALFRDTINITASIKSSVSLLAYSWTDPASDFEAQAASSSLSSIRSTLVYLPASFRQFSATPINTTLTTAAGVSARDLRFFTFFYYTLSFAVLEVDTPGAIVKMTLKEVYQRFLDLPNPLNLSENASLHYVTTLNTFSSSADIVRHLESQNRKVVKTKNARVLSAVEGSNGLALEVETVLQFIAGGGTYLPGLENFIVDKVAVIPTMHIVHFDRERKISQIRISWDQASLLKQTDVIGSRGRNWPVFDGKDQIRLINTSSSAVPTAPELPTSPRGRSENQSIASSRNVSPSKRHIKDPHASLDLFSPKPTDENERVLSPNAVAPRASARPPPREMSELFAAGHEDHAPGSPKKAPIEPVIAPKAGSSQKFSAPRLFSADRGEPAPVGYKSNPAKYNHFDLGDPADDDAFQHHEPEPKPRATIPMRAKTNKNNSQWDFADFSTPQKVGQKVRDQDVVHFSLDTENNNLEPPGKRTEGKPRPDNESHFELQDDGTPVTRHVVPKPRKDAETHFQLKDTATPAPNRTAGRPASSSGRMGLYSNNVFDEDEGVQPQEKAPLSTITTNAHRRHDFDSHWSMADDSPADSKTNNENKSISNHRKNPSQMETHWNTYDESPDQSKKVPTQTGLRKGMESHWSMGGGEEQTTGENGSKSKAQKSFWDF</sequence>
<feature type="compositionally biased region" description="Polar residues" evidence="1">
    <location>
        <begin position="452"/>
        <end position="468"/>
    </location>
</feature>
<dbReference type="AlphaFoldDB" id="A0A0D2FGC4"/>
<feature type="compositionally biased region" description="Basic and acidic residues" evidence="1">
    <location>
        <begin position="431"/>
        <end position="441"/>
    </location>
</feature>
<feature type="region of interest" description="Disordered" evidence="1">
    <location>
        <begin position="280"/>
        <end position="355"/>
    </location>
</feature>
<accession>A0A0D2FGC4</accession>
<evidence type="ECO:0000256" key="1">
    <source>
        <dbReference type="SAM" id="MobiDB-lite"/>
    </source>
</evidence>
<feature type="compositionally biased region" description="Basic and acidic residues" evidence="1">
    <location>
        <begin position="526"/>
        <end position="536"/>
    </location>
</feature>
<feature type="compositionally biased region" description="Polar residues" evidence="1">
    <location>
        <begin position="606"/>
        <end position="616"/>
    </location>
</feature>
<feature type="compositionally biased region" description="Polar residues" evidence="1">
    <location>
        <begin position="552"/>
        <end position="565"/>
    </location>
</feature>
<feature type="compositionally biased region" description="Basic and acidic residues" evidence="1">
    <location>
        <begin position="493"/>
        <end position="511"/>
    </location>
</feature>
<protein>
    <submittedName>
        <fullName evidence="2">Uncharacterized protein</fullName>
    </submittedName>
</protein>
<name>A0A0D2FGC4_9EURO</name>
<organism evidence="2 3">
    <name type="scientific">Phialophora macrospora</name>
    <dbReference type="NCBI Taxonomy" id="1851006"/>
    <lineage>
        <taxon>Eukaryota</taxon>
        <taxon>Fungi</taxon>
        <taxon>Dikarya</taxon>
        <taxon>Ascomycota</taxon>
        <taxon>Pezizomycotina</taxon>
        <taxon>Eurotiomycetes</taxon>
        <taxon>Chaetothyriomycetidae</taxon>
        <taxon>Chaetothyriales</taxon>
        <taxon>Herpotrichiellaceae</taxon>
        <taxon>Phialophora</taxon>
    </lineage>
</organism>